<accession>A0A5B9PFN7</accession>
<feature type="transmembrane region" description="Helical" evidence="1">
    <location>
        <begin position="7"/>
        <end position="28"/>
    </location>
</feature>
<dbReference type="RefSeq" id="WP_075084050.1">
    <property type="nucleotide sequence ID" value="NZ_CP042912.1"/>
</dbReference>
<dbReference type="STRING" id="980251.GCA_001642875_01283"/>
<name>A0A5B9PFN7_9BACT</name>
<evidence type="ECO:0000256" key="1">
    <source>
        <dbReference type="SAM" id="Phobius"/>
    </source>
</evidence>
<organism evidence="2 3">
    <name type="scientific">Mariniblastus fucicola</name>
    <dbReference type="NCBI Taxonomy" id="980251"/>
    <lineage>
        <taxon>Bacteria</taxon>
        <taxon>Pseudomonadati</taxon>
        <taxon>Planctomycetota</taxon>
        <taxon>Planctomycetia</taxon>
        <taxon>Pirellulales</taxon>
        <taxon>Pirellulaceae</taxon>
        <taxon>Mariniblastus</taxon>
    </lineage>
</organism>
<dbReference type="EMBL" id="CP042912">
    <property type="protein sequence ID" value="QEG24369.1"/>
    <property type="molecule type" value="Genomic_DNA"/>
</dbReference>
<dbReference type="AlphaFoldDB" id="A0A5B9PFN7"/>
<evidence type="ECO:0000313" key="3">
    <source>
        <dbReference type="Proteomes" id="UP000322214"/>
    </source>
</evidence>
<evidence type="ECO:0000313" key="2">
    <source>
        <dbReference type="EMBL" id="QEG24369.1"/>
    </source>
</evidence>
<keyword evidence="1" id="KW-0472">Membrane</keyword>
<dbReference type="KEGG" id="mff:MFFC18_42880"/>
<sequence length="69" mass="7682">MWRSLLLGKLAISIAVSLLVGGFCIWSLRKPDLATTEYSSWLGIGIFFLALAAVQVAMVAMMFRKKKFD</sequence>
<feature type="transmembrane region" description="Helical" evidence="1">
    <location>
        <begin position="40"/>
        <end position="63"/>
    </location>
</feature>
<reference evidence="2 3" key="1">
    <citation type="submission" date="2019-08" db="EMBL/GenBank/DDBJ databases">
        <title>Deep-cultivation of Planctomycetes and their phenomic and genomic characterization uncovers novel biology.</title>
        <authorList>
            <person name="Wiegand S."/>
            <person name="Jogler M."/>
            <person name="Boedeker C."/>
            <person name="Pinto D."/>
            <person name="Vollmers J."/>
            <person name="Rivas-Marin E."/>
            <person name="Kohn T."/>
            <person name="Peeters S.H."/>
            <person name="Heuer A."/>
            <person name="Rast P."/>
            <person name="Oberbeckmann S."/>
            <person name="Bunk B."/>
            <person name="Jeske O."/>
            <person name="Meyerdierks A."/>
            <person name="Storesund J.E."/>
            <person name="Kallscheuer N."/>
            <person name="Luecker S."/>
            <person name="Lage O.M."/>
            <person name="Pohl T."/>
            <person name="Merkel B.J."/>
            <person name="Hornburger P."/>
            <person name="Mueller R.-W."/>
            <person name="Bruemmer F."/>
            <person name="Labrenz M."/>
            <person name="Spormann A.M."/>
            <person name="Op den Camp H."/>
            <person name="Overmann J."/>
            <person name="Amann R."/>
            <person name="Jetten M.S.M."/>
            <person name="Mascher T."/>
            <person name="Medema M.H."/>
            <person name="Devos D.P."/>
            <person name="Kaster A.-K."/>
            <person name="Ovreas L."/>
            <person name="Rohde M."/>
            <person name="Galperin M.Y."/>
            <person name="Jogler C."/>
        </authorList>
    </citation>
    <scope>NUCLEOTIDE SEQUENCE [LARGE SCALE GENOMIC DNA]</scope>
    <source>
        <strain evidence="2 3">FC18</strain>
    </source>
</reference>
<keyword evidence="1" id="KW-0812">Transmembrane</keyword>
<keyword evidence="3" id="KW-1185">Reference proteome</keyword>
<proteinExistence type="predicted"/>
<gene>
    <name evidence="2" type="ORF">MFFC18_42880</name>
</gene>
<keyword evidence="1" id="KW-1133">Transmembrane helix</keyword>
<dbReference type="Proteomes" id="UP000322214">
    <property type="component" value="Chromosome"/>
</dbReference>
<protein>
    <submittedName>
        <fullName evidence="2">Uncharacterized protein</fullName>
    </submittedName>
</protein>